<sequence length="186" mass="20028">MRSSAIRLDSFSTGIGIDKSSTSASDMEMAFQRGHEQGLSEGREKSLDALTVALTSMRDDMAKHDAMAAAMRRTALSELLPVLAAIVDLLGASSGRARLRDALMKELQRMQEMATPQRLLIRCAQDLRPDVDDCLTKAGFSGALIEETREGTLAVDLIADKATISFDPDASVAALQSIINDIIAED</sequence>
<proteinExistence type="predicted"/>
<dbReference type="AlphaFoldDB" id="A0A368YRK8"/>
<evidence type="ECO:0000313" key="1">
    <source>
        <dbReference type="EMBL" id="RCW82862.1"/>
    </source>
</evidence>
<keyword evidence="2" id="KW-1185">Reference proteome</keyword>
<dbReference type="EMBL" id="QPJL01000011">
    <property type="protein sequence ID" value="RCW82862.1"/>
    <property type="molecule type" value="Genomic_DNA"/>
</dbReference>
<dbReference type="OrthoDB" id="7775535at2"/>
<comment type="caution">
    <text evidence="1">The sequence shown here is derived from an EMBL/GenBank/DDBJ whole genome shotgun (WGS) entry which is preliminary data.</text>
</comment>
<accession>A0A368YRK8</accession>
<evidence type="ECO:0000313" key="2">
    <source>
        <dbReference type="Proteomes" id="UP000253345"/>
    </source>
</evidence>
<name>A0A368YRK8_9RHOB</name>
<evidence type="ECO:0008006" key="3">
    <source>
        <dbReference type="Google" id="ProtNLM"/>
    </source>
</evidence>
<organism evidence="1 2">
    <name type="scientific">Paracoccus lutimaris</name>
    <dbReference type="NCBI Taxonomy" id="1490030"/>
    <lineage>
        <taxon>Bacteria</taxon>
        <taxon>Pseudomonadati</taxon>
        <taxon>Pseudomonadota</taxon>
        <taxon>Alphaproteobacteria</taxon>
        <taxon>Rhodobacterales</taxon>
        <taxon>Paracoccaceae</taxon>
        <taxon>Paracoccus</taxon>
    </lineage>
</organism>
<protein>
    <recommendedName>
        <fullName evidence="3">Flagellar assembly protein FliH</fullName>
    </recommendedName>
</protein>
<reference evidence="1 2" key="1">
    <citation type="submission" date="2018-07" db="EMBL/GenBank/DDBJ databases">
        <title>Genomic Encyclopedia of Type Strains, Phase III (KMG-III): the genomes of soil and plant-associated and newly described type strains.</title>
        <authorList>
            <person name="Whitman W."/>
        </authorList>
    </citation>
    <scope>NUCLEOTIDE SEQUENCE [LARGE SCALE GENOMIC DNA]</scope>
    <source>
        <strain evidence="1 2">CECT 8525</strain>
    </source>
</reference>
<gene>
    <name evidence="1" type="ORF">DFP89_11166</name>
</gene>
<dbReference type="Proteomes" id="UP000253345">
    <property type="component" value="Unassembled WGS sequence"/>
</dbReference>
<dbReference type="RefSeq" id="WP_114349542.1">
    <property type="nucleotide sequence ID" value="NZ_QPJL01000011.1"/>
</dbReference>